<dbReference type="GO" id="GO:0005886">
    <property type="term" value="C:plasma membrane"/>
    <property type="evidence" value="ECO:0007669"/>
    <property type="project" value="UniProtKB-SubCell"/>
</dbReference>
<keyword evidence="5 9" id="KW-1133">Transmembrane helix</keyword>
<organism evidence="11 12">
    <name type="scientific">Marinococcus luteus</name>
    <dbReference type="NCBI Taxonomy" id="1122204"/>
    <lineage>
        <taxon>Bacteria</taxon>
        <taxon>Bacillati</taxon>
        <taxon>Bacillota</taxon>
        <taxon>Bacilli</taxon>
        <taxon>Bacillales</taxon>
        <taxon>Bacillaceae</taxon>
        <taxon>Marinococcus</taxon>
    </lineage>
</organism>
<evidence type="ECO:0000256" key="9">
    <source>
        <dbReference type="SAM" id="Phobius"/>
    </source>
</evidence>
<dbReference type="GO" id="GO:0016989">
    <property type="term" value="F:sigma factor antagonist activity"/>
    <property type="evidence" value="ECO:0007669"/>
    <property type="project" value="TreeGrafter"/>
</dbReference>
<dbReference type="AlphaFoldDB" id="A0A1H2T0S0"/>
<evidence type="ECO:0000256" key="5">
    <source>
        <dbReference type="ARBA" id="ARBA00022989"/>
    </source>
</evidence>
<keyword evidence="4 9" id="KW-0812">Transmembrane</keyword>
<reference evidence="11 12" key="1">
    <citation type="submission" date="2016-10" db="EMBL/GenBank/DDBJ databases">
        <authorList>
            <person name="de Groot N.N."/>
        </authorList>
    </citation>
    <scope>NUCLEOTIDE SEQUENCE [LARGE SCALE GENOMIC DNA]</scope>
    <source>
        <strain evidence="11 12">DSM 23126</strain>
    </source>
</reference>
<dbReference type="InterPro" id="IPR041916">
    <property type="entry name" value="Anti_sigma_zinc_sf"/>
</dbReference>
<feature type="transmembrane region" description="Helical" evidence="9">
    <location>
        <begin position="88"/>
        <end position="109"/>
    </location>
</feature>
<evidence type="ECO:0000256" key="4">
    <source>
        <dbReference type="ARBA" id="ARBA00022692"/>
    </source>
</evidence>
<dbReference type="PANTHER" id="PTHR37461:SF1">
    <property type="entry name" value="ANTI-SIGMA-K FACTOR RSKA"/>
    <property type="match status" value="1"/>
</dbReference>
<evidence type="ECO:0000313" key="12">
    <source>
        <dbReference type="Proteomes" id="UP000199488"/>
    </source>
</evidence>
<proteinExistence type="predicted"/>
<evidence type="ECO:0000259" key="10">
    <source>
        <dbReference type="Pfam" id="PF10099"/>
    </source>
</evidence>
<sequence>MASNKQDWLFDYINGLLTIEEEREFEAWLETDEETRQELEEMQAIMGELPQHIEPQDPPAGMKSRVMEHVVGKEPEEKITAAKPKRKWSAVAGALAAVLLASIGTNIYLGTQWQQAAEEREELAGDLGEMQTALSELEDSSQETGEVIASQEFAPTENSQGSGRVTLLNAEQQGEMAVHVEGLENLDNSEVYQVWMVGDGNQMVPAGSFTTNEDGSGSLVFPSDAVNEDWNAVAITREPEPDNEAPEGEVVLEAPFS</sequence>
<dbReference type="Proteomes" id="UP000199488">
    <property type="component" value="Unassembled WGS sequence"/>
</dbReference>
<evidence type="ECO:0000256" key="6">
    <source>
        <dbReference type="ARBA" id="ARBA00023136"/>
    </source>
</evidence>
<dbReference type="OrthoDB" id="150725at2"/>
<name>A0A1H2T0S0_9BACI</name>
<dbReference type="STRING" id="1122204.SAMN05421781_1182"/>
<evidence type="ECO:0000313" key="11">
    <source>
        <dbReference type="EMBL" id="SDW37305.1"/>
    </source>
</evidence>
<evidence type="ECO:0000256" key="3">
    <source>
        <dbReference type="ARBA" id="ARBA00022475"/>
    </source>
</evidence>
<gene>
    <name evidence="11" type="ORF">SAMN05421781_1182</name>
</gene>
<dbReference type="RefSeq" id="WP_091612396.1">
    <property type="nucleotide sequence ID" value="NZ_FNNC01000002.1"/>
</dbReference>
<dbReference type="Gene3D" id="1.10.10.1320">
    <property type="entry name" value="Anti-sigma factor, zinc-finger domain"/>
    <property type="match status" value="1"/>
</dbReference>
<comment type="subcellular location">
    <subcellularLocation>
        <location evidence="2">Cell membrane</location>
    </subcellularLocation>
    <subcellularLocation>
        <location evidence="1">Membrane</location>
        <topology evidence="1">Single-pass membrane protein</topology>
    </subcellularLocation>
</comment>
<keyword evidence="12" id="KW-1185">Reference proteome</keyword>
<dbReference type="InterPro" id="IPR018764">
    <property type="entry name" value="RskA_C"/>
</dbReference>
<evidence type="ECO:0000256" key="2">
    <source>
        <dbReference type="ARBA" id="ARBA00004236"/>
    </source>
</evidence>
<accession>A0A1H2T0S0</accession>
<dbReference type="InterPro" id="IPR051474">
    <property type="entry name" value="Anti-sigma-K/W_factor"/>
</dbReference>
<dbReference type="Pfam" id="PF10099">
    <property type="entry name" value="RskA_C"/>
    <property type="match status" value="1"/>
</dbReference>
<dbReference type="PANTHER" id="PTHR37461">
    <property type="entry name" value="ANTI-SIGMA-K FACTOR RSKA"/>
    <property type="match status" value="1"/>
</dbReference>
<evidence type="ECO:0000256" key="1">
    <source>
        <dbReference type="ARBA" id="ARBA00004167"/>
    </source>
</evidence>
<protein>
    <recommendedName>
        <fullName evidence="8">Regulator of SigK</fullName>
    </recommendedName>
    <alternativeName>
        <fullName evidence="7">Sigma-K anti-sigma factor RskA</fullName>
    </alternativeName>
</protein>
<dbReference type="GO" id="GO:0006417">
    <property type="term" value="P:regulation of translation"/>
    <property type="evidence" value="ECO:0007669"/>
    <property type="project" value="TreeGrafter"/>
</dbReference>
<keyword evidence="3" id="KW-1003">Cell membrane</keyword>
<evidence type="ECO:0000256" key="8">
    <source>
        <dbReference type="ARBA" id="ARBA00030803"/>
    </source>
</evidence>
<keyword evidence="6 9" id="KW-0472">Membrane</keyword>
<evidence type="ECO:0000256" key="7">
    <source>
        <dbReference type="ARBA" id="ARBA00029829"/>
    </source>
</evidence>
<feature type="domain" description="Anti-sigma K factor RskA C-terminal" evidence="10">
    <location>
        <begin position="92"/>
        <end position="249"/>
    </location>
</feature>
<dbReference type="EMBL" id="FNNC01000002">
    <property type="protein sequence ID" value="SDW37305.1"/>
    <property type="molecule type" value="Genomic_DNA"/>
</dbReference>